<feature type="non-terminal residue" evidence="2">
    <location>
        <position position="1"/>
    </location>
</feature>
<dbReference type="SUPFAM" id="SSF56112">
    <property type="entry name" value="Protein kinase-like (PK-like)"/>
    <property type="match status" value="1"/>
</dbReference>
<dbReference type="GO" id="GO:0004672">
    <property type="term" value="F:protein kinase activity"/>
    <property type="evidence" value="ECO:0007669"/>
    <property type="project" value="InterPro"/>
</dbReference>
<dbReference type="Pfam" id="PF00069">
    <property type="entry name" value="Pkinase"/>
    <property type="match status" value="1"/>
</dbReference>
<dbReference type="InterPro" id="IPR051866">
    <property type="entry name" value="Intracell_Sig-Traffick_Protein"/>
</dbReference>
<gene>
    <name evidence="2" type="ORF">AMK59_5147</name>
</gene>
<dbReference type="Gene3D" id="1.10.510.10">
    <property type="entry name" value="Transferase(Phosphotransferase) domain 1"/>
    <property type="match status" value="1"/>
</dbReference>
<dbReference type="InterPro" id="IPR000719">
    <property type="entry name" value="Prot_kinase_dom"/>
</dbReference>
<dbReference type="OrthoDB" id="1278353at2759"/>
<dbReference type="SMART" id="SM00220">
    <property type="entry name" value="S_TKc"/>
    <property type="match status" value="1"/>
</dbReference>
<keyword evidence="2" id="KW-0808">Transferase</keyword>
<name>A0A0T6B246_9SCAR</name>
<accession>A0A0T6B246</accession>
<organism evidence="2 3">
    <name type="scientific">Oryctes borbonicus</name>
    <dbReference type="NCBI Taxonomy" id="1629725"/>
    <lineage>
        <taxon>Eukaryota</taxon>
        <taxon>Metazoa</taxon>
        <taxon>Ecdysozoa</taxon>
        <taxon>Arthropoda</taxon>
        <taxon>Hexapoda</taxon>
        <taxon>Insecta</taxon>
        <taxon>Pterygota</taxon>
        <taxon>Neoptera</taxon>
        <taxon>Endopterygota</taxon>
        <taxon>Coleoptera</taxon>
        <taxon>Polyphaga</taxon>
        <taxon>Scarabaeiformia</taxon>
        <taxon>Scarabaeidae</taxon>
        <taxon>Dynastinae</taxon>
        <taxon>Oryctes</taxon>
    </lineage>
</organism>
<dbReference type="PROSITE" id="PS50011">
    <property type="entry name" value="PROTEIN_KINASE_DOM"/>
    <property type="match status" value="1"/>
</dbReference>
<protein>
    <submittedName>
        <fullName evidence="2">Protein kinase</fullName>
    </submittedName>
</protein>
<keyword evidence="3" id="KW-1185">Reference proteome</keyword>
<dbReference type="InterPro" id="IPR011009">
    <property type="entry name" value="Kinase-like_dom_sf"/>
</dbReference>
<proteinExistence type="predicted"/>
<evidence type="ECO:0000313" key="3">
    <source>
        <dbReference type="Proteomes" id="UP000051574"/>
    </source>
</evidence>
<evidence type="ECO:0000313" key="2">
    <source>
        <dbReference type="EMBL" id="KRT80903.1"/>
    </source>
</evidence>
<dbReference type="GO" id="GO:0005524">
    <property type="term" value="F:ATP binding"/>
    <property type="evidence" value="ECO:0007669"/>
    <property type="project" value="InterPro"/>
</dbReference>
<feature type="domain" description="Protein kinase" evidence="1">
    <location>
        <begin position="1"/>
        <end position="198"/>
    </location>
</feature>
<reference evidence="2 3" key="1">
    <citation type="submission" date="2015-09" db="EMBL/GenBank/DDBJ databases">
        <title>Draft genome of the scarab beetle Oryctes borbonicus.</title>
        <authorList>
            <person name="Meyer J.M."/>
            <person name="Markov G.V."/>
            <person name="Baskaran P."/>
            <person name="Herrmann M."/>
            <person name="Sommer R.J."/>
            <person name="Roedelsperger C."/>
        </authorList>
    </citation>
    <scope>NUCLEOTIDE SEQUENCE [LARGE SCALE GENOMIC DNA]</scope>
    <source>
        <strain evidence="2">OB123</strain>
        <tissue evidence="2">Whole animal</tissue>
    </source>
</reference>
<sequence>FTKVPESASLPLQIVDSEIVKADDVFERKLSDRSVHDDFEFKPVTVNSKDVTKWAAQLLLALEKLHVLGVVCCDLNMNNLLIDEAGDLVLTYMCSIADEKIFKTNTDFSLAPELFSFDKISSAVDWWSYGAILYELLIGVPLKSVHPEGITSYSVLRVPKYVSPEGRSLLKQLLAYDASERLGCGARGTEDIKTHPFFNSVSWEQLVNKYIV</sequence>
<evidence type="ECO:0000259" key="1">
    <source>
        <dbReference type="PROSITE" id="PS50011"/>
    </source>
</evidence>
<dbReference type="Proteomes" id="UP000051574">
    <property type="component" value="Unassembled WGS sequence"/>
</dbReference>
<dbReference type="PANTHER" id="PTHR15508:SF8">
    <property type="entry name" value="LD24550P"/>
    <property type="match status" value="1"/>
</dbReference>
<dbReference type="PANTHER" id="PTHR15508">
    <property type="entry name" value="RIBOSOMAL PROTEIN S6 KINASE"/>
    <property type="match status" value="1"/>
</dbReference>
<keyword evidence="2" id="KW-0418">Kinase</keyword>
<comment type="caution">
    <text evidence="2">The sequence shown here is derived from an EMBL/GenBank/DDBJ whole genome shotgun (WGS) entry which is preliminary data.</text>
</comment>
<dbReference type="AlphaFoldDB" id="A0A0T6B246"/>
<dbReference type="EMBL" id="LJIG01016337">
    <property type="protein sequence ID" value="KRT80903.1"/>
    <property type="molecule type" value="Genomic_DNA"/>
</dbReference>